<feature type="domain" description="Thiopeptide-type bacteriocin biosynthesis" evidence="2">
    <location>
        <begin position="458"/>
        <end position="727"/>
    </location>
</feature>
<sequence length="757" mass="86193">MILKNLTGEVSEGTFLQVDYFRRGSKAALDEAYTDKLLNAIDMLNSITPRHCQCDLENFIKRFKQCYHEQEIPLIQAIDQENGVGYGHNSREKQNPANPGVSEYNNITNRLISQVLNNPDLEVVNIPEAMVSPVVINDEHNLPSGFSVTFRISNDDTPVIYLEHCGKPTGTAMFNRLANVEKSFNQIVKEINESEAHRYSPALQAKIIRAPVDSLGDLDSGAFPGIHASVTGAEGNELPVVHTRDLMVAVRDNEVILRSISLNRRIIPATTHAANYGSDILPIYRFLNDVMQRETNQQLGINLDVLPELGITKAPRIVYEDVILALKTWYIKSDDMAKLRHAITIDYEAAWSRFLNYHELPSIFAYNDEGNEFVVHSNNRLEVIAWLSCCKTQQHIVLKEYIGESNNIILKRKDEPAHANQFVAVLKRGERRSAGMYGGTTPMNADIAKKQFFPGDEWLYVKLYCGLKVADNIIGNELIHLSKKLYHENLVDQWFYVRHADPEPHIRFNVHLTSVFALGRVIQSINTAFSAVIKSKKIWKVQFDTYERELELYGEASIELVEQLFFNDSLAIASLLSRMNVTANFDEARWLWGLLSIDRLLNDFELDIAQKTAIVRQLAQSSHPDEHDGSDNLLNRQLSFRYRHYRNRIEALFAVGGDVVGEDLLRFRSLNNRPAAGLLTGLIKDGSASRNLTQLLINLIEMSINRLFKTKQDVHELFVYDFLLLYYNSTRQQNTSGHINYTVNAKSQYRPDGPCRH</sequence>
<dbReference type="Proteomes" id="UP000245678">
    <property type="component" value="Unassembled WGS sequence"/>
</dbReference>
<dbReference type="NCBIfam" id="TIGR03891">
    <property type="entry name" value="thiopep_ocin"/>
    <property type="match status" value="1"/>
</dbReference>
<dbReference type="AlphaFoldDB" id="A0A316HEI2"/>
<gene>
    <name evidence="3" type="ORF">LX99_00051</name>
</gene>
<comment type="caution">
    <text evidence="3">The sequence shown here is derived from an EMBL/GenBank/DDBJ whole genome shotgun (WGS) entry which is preliminary data.</text>
</comment>
<name>A0A316HEI2_9SPHI</name>
<evidence type="ECO:0000313" key="3">
    <source>
        <dbReference type="EMBL" id="PWK79594.1"/>
    </source>
</evidence>
<evidence type="ECO:0000259" key="2">
    <source>
        <dbReference type="Pfam" id="PF14028"/>
    </source>
</evidence>
<dbReference type="Pfam" id="PF14028">
    <property type="entry name" value="Lant_dehydr_C"/>
    <property type="match status" value="1"/>
</dbReference>
<proteinExistence type="predicted"/>
<dbReference type="InterPro" id="IPR023809">
    <property type="entry name" value="Thiopep_bacteriocin_synth_dom"/>
</dbReference>
<organism evidence="3 4">
    <name type="scientific">Mucilaginibacter oryzae</name>
    <dbReference type="NCBI Taxonomy" id="468058"/>
    <lineage>
        <taxon>Bacteria</taxon>
        <taxon>Pseudomonadati</taxon>
        <taxon>Bacteroidota</taxon>
        <taxon>Sphingobacteriia</taxon>
        <taxon>Sphingobacteriales</taxon>
        <taxon>Sphingobacteriaceae</taxon>
        <taxon>Mucilaginibacter</taxon>
    </lineage>
</organism>
<dbReference type="Pfam" id="PF04738">
    <property type="entry name" value="Lant_dehydr_N"/>
    <property type="match status" value="1"/>
</dbReference>
<keyword evidence="4" id="KW-1185">Reference proteome</keyword>
<evidence type="ECO:0000259" key="1">
    <source>
        <dbReference type="Pfam" id="PF04738"/>
    </source>
</evidence>
<accession>A0A316HEI2</accession>
<dbReference type="RefSeq" id="WP_109605353.1">
    <property type="nucleotide sequence ID" value="NZ_QGHA01000001.1"/>
</dbReference>
<protein>
    <submittedName>
        <fullName evidence="3">Thiopeptide-type bacteriocin biosynthesis protein</fullName>
    </submittedName>
</protein>
<dbReference type="InterPro" id="IPR006827">
    <property type="entry name" value="Lant_deHydtase_N"/>
</dbReference>
<reference evidence="3 4" key="1">
    <citation type="submission" date="2018-05" db="EMBL/GenBank/DDBJ databases">
        <title>Genomic Encyclopedia of Archaeal and Bacterial Type Strains, Phase II (KMG-II): from individual species to whole genera.</title>
        <authorList>
            <person name="Goeker M."/>
        </authorList>
    </citation>
    <scope>NUCLEOTIDE SEQUENCE [LARGE SCALE GENOMIC DNA]</scope>
    <source>
        <strain evidence="3 4">DSM 19975</strain>
    </source>
</reference>
<feature type="domain" description="Lantibiotic dehydratase N-terminal" evidence="1">
    <location>
        <begin position="11"/>
        <end position="381"/>
    </location>
</feature>
<dbReference type="EMBL" id="QGHA01000001">
    <property type="protein sequence ID" value="PWK79594.1"/>
    <property type="molecule type" value="Genomic_DNA"/>
</dbReference>
<evidence type="ECO:0000313" key="4">
    <source>
        <dbReference type="Proteomes" id="UP000245678"/>
    </source>
</evidence>